<comment type="caution">
    <text evidence="3">The sequence shown here is derived from an EMBL/GenBank/DDBJ whole genome shotgun (WGS) entry which is preliminary data.</text>
</comment>
<dbReference type="EMBL" id="SIXI01000004">
    <property type="protein sequence ID" value="TBO30083.1"/>
    <property type="molecule type" value="Genomic_DNA"/>
</dbReference>
<evidence type="ECO:0000256" key="1">
    <source>
        <dbReference type="SAM" id="MobiDB-lite"/>
    </source>
</evidence>
<dbReference type="GO" id="GO:0016491">
    <property type="term" value="F:oxidoreductase activity"/>
    <property type="evidence" value="ECO:0007669"/>
    <property type="project" value="InterPro"/>
</dbReference>
<proteinExistence type="predicted"/>
<dbReference type="AlphaFoldDB" id="A0A4Q9GWW2"/>
<reference evidence="3 4" key="1">
    <citation type="submission" date="2019-02" db="EMBL/GenBank/DDBJ databases">
        <title>Aquabacterium sp. strain KMB7.</title>
        <authorList>
            <person name="Chen W.-M."/>
        </authorList>
    </citation>
    <scope>NUCLEOTIDE SEQUENCE [LARGE SCALE GENOMIC DNA]</scope>
    <source>
        <strain evidence="3 4">KMB7</strain>
    </source>
</reference>
<dbReference type="OrthoDB" id="6072815at2"/>
<dbReference type="Proteomes" id="UP000292120">
    <property type="component" value="Unassembled WGS sequence"/>
</dbReference>
<evidence type="ECO:0000313" key="4">
    <source>
        <dbReference type="Proteomes" id="UP000292120"/>
    </source>
</evidence>
<name>A0A4Q9GWW2_9BURK</name>
<keyword evidence="4" id="KW-1185">Reference proteome</keyword>
<feature type="domain" description="ER-bound oxygenase mpaB/mpaB'/Rubber oxygenase catalytic" evidence="2">
    <location>
        <begin position="222"/>
        <end position="444"/>
    </location>
</feature>
<gene>
    <name evidence="3" type="ORF">EYS42_10255</name>
</gene>
<sequence>MCAKDCLDSIDQGTPLALGLQEVATSTGLRGVPTATTLWKIQAKPQEACCNHRLGGGGSKTLDTRDAPMRLRRPPRETLGPIAGLPGRHGASLPSARQVTALLRVLLRHPNPEPDAQQWRSLAQALTRGDPLADAVARWMKDAGLAHSMPMLEAALARGVDQVPAAPEVLKRFFAQVDTPPHWLDVNLLARGAQASNLAGLAGTDIMRDLALMAGYQSSAINRTLVLTGALSRGAQRRLAETTKWWVDCTTPGGMARFAPGFQGTVRVRLMHALVRQRVQHLPEWDAGWLGVPINQQDMQATYLGFCVVYLTGLRFLGVWLRRDEVHALMHLWRYIGWLMGVEDELLFDDFTQAQVGLYRNLLAQPAPDDSSRALGAALMNEPLHTPYGHRWTWLNGLRGRYERARHLSISRLFLTNPSMRSLGLPGHVLPWYPAMRLPWNLLVHETARRLPGGLDWLQGHGQRQQQDHLATMFGRQTARLGSVDEAGGMPVIPPRQAEPRKRTG</sequence>
<dbReference type="Pfam" id="PF09995">
    <property type="entry name" value="MPAB_Lcp_cat"/>
    <property type="match status" value="1"/>
</dbReference>
<organism evidence="3 4">
    <name type="scientific">Aquabacterium lacunae</name>
    <dbReference type="NCBI Taxonomy" id="2528630"/>
    <lineage>
        <taxon>Bacteria</taxon>
        <taxon>Pseudomonadati</taxon>
        <taxon>Pseudomonadota</taxon>
        <taxon>Betaproteobacteria</taxon>
        <taxon>Burkholderiales</taxon>
        <taxon>Aquabacterium</taxon>
    </lineage>
</organism>
<dbReference type="PANTHER" id="PTHR37539">
    <property type="entry name" value="SECRETED PROTEIN-RELATED"/>
    <property type="match status" value="1"/>
</dbReference>
<accession>A0A4Q9GWW2</accession>
<evidence type="ECO:0000313" key="3">
    <source>
        <dbReference type="EMBL" id="TBO30083.1"/>
    </source>
</evidence>
<feature type="region of interest" description="Disordered" evidence="1">
    <location>
        <begin position="71"/>
        <end position="92"/>
    </location>
</feature>
<dbReference type="InterPro" id="IPR018713">
    <property type="entry name" value="MPAB/Lcp_cat_dom"/>
</dbReference>
<protein>
    <submittedName>
        <fullName evidence="3">DUF2236 domain-containing protein</fullName>
    </submittedName>
</protein>
<evidence type="ECO:0000259" key="2">
    <source>
        <dbReference type="Pfam" id="PF09995"/>
    </source>
</evidence>
<dbReference type="InterPro" id="IPR037473">
    <property type="entry name" value="Lcp-like"/>
</dbReference>
<dbReference type="PANTHER" id="PTHR37539:SF1">
    <property type="entry name" value="ER-BOUND OXYGENASE MPAB_MPAB'_RUBBER OXYGENASE CATALYTIC DOMAIN-CONTAINING PROTEIN"/>
    <property type="match status" value="1"/>
</dbReference>
<feature type="region of interest" description="Disordered" evidence="1">
    <location>
        <begin position="484"/>
        <end position="505"/>
    </location>
</feature>